<evidence type="ECO:0000256" key="3">
    <source>
        <dbReference type="ARBA" id="ARBA00012239"/>
    </source>
</evidence>
<keyword evidence="4" id="KW-0808">Transferase</keyword>
<comment type="similarity">
    <text evidence="2">Belongs to the class-V pyridoxal-phosphate-dependent aminotransferase family. Csd subfamily.</text>
</comment>
<name>A0ABU4FFG2_9ACTN</name>
<feature type="domain" description="Aminotransferase class V" evidence="8">
    <location>
        <begin position="284"/>
        <end position="653"/>
    </location>
</feature>
<feature type="compositionally biased region" description="Pro residues" evidence="7">
    <location>
        <begin position="172"/>
        <end position="185"/>
    </location>
</feature>
<comment type="caution">
    <text evidence="9">The sequence shown here is derived from an EMBL/GenBank/DDBJ whole genome shotgun (WGS) entry which is preliminary data.</text>
</comment>
<dbReference type="RefSeq" id="WP_317772987.1">
    <property type="nucleotide sequence ID" value="NZ_JAWMAJ010000074.1"/>
</dbReference>
<protein>
    <recommendedName>
        <fullName evidence="3">cysteine desulfurase</fullName>
        <ecNumber evidence="3">2.8.1.7</ecNumber>
    </recommendedName>
</protein>
<keyword evidence="10" id="KW-1185">Reference proteome</keyword>
<proteinExistence type="inferred from homology"/>
<organism evidence="9 10">
    <name type="scientific">Streptomyces prunicolor</name>
    <dbReference type="NCBI Taxonomy" id="67348"/>
    <lineage>
        <taxon>Bacteria</taxon>
        <taxon>Bacillati</taxon>
        <taxon>Actinomycetota</taxon>
        <taxon>Actinomycetes</taxon>
        <taxon>Kitasatosporales</taxon>
        <taxon>Streptomycetaceae</taxon>
        <taxon>Streptomyces</taxon>
    </lineage>
</organism>
<evidence type="ECO:0000256" key="5">
    <source>
        <dbReference type="ARBA" id="ARBA00022898"/>
    </source>
</evidence>
<dbReference type="Proteomes" id="UP001187346">
    <property type="component" value="Unassembled WGS sequence"/>
</dbReference>
<dbReference type="EMBL" id="JAWMAJ010000074">
    <property type="protein sequence ID" value="MDV7218768.1"/>
    <property type="molecule type" value="Genomic_DNA"/>
</dbReference>
<sequence>MTTPPTTGNEAAPAWLPDEETLSRMAGEFFRALPGQPADTEAAPVLDGPTQWPTPTGLPMAASSSSASAATSAADPSAPVPATAPTAVSSSPPVSAGMPTAALFAPVSTATPAANPSPPVPTGLPSMDPPPPAPTAGMSPPSGPPPTSAATTHMASPPTAGQPGGAGSIPESPTPTVPPGPPPASSPAAPARLPDPGPYYFLSEAPGYPAQAPELPGFGHLGLPPLSEPVSPTATTGPYYFVQEPDTSGAPSGLRLDHHPAFDVHAVRRDFPILSELVNGRPLIWLDNAATTQKPQAVIDRLVEFYTRENSNIHRAAHELAARATDAYEGARKTVARFVGAGSAEEIVFVRGTTEAINLVAKAWGPAHIRAGDEIVLSHLEHHANIVPWQMLAEQTGAVIKVIPVDDSGQLLLDEYTALLSDRTKLVAVTQMSNALGTVVPVEQIIAIGHRAGARVLVDAAQSVPHLPIDVRALDADFLVFSGHKLFGPTGIGVLYAKREVLEDMPPWEGGGNMITDVTFEKSSFQPPPGRFEAGTGNIADAVGLAAAIDYVERIGLPNIAAYEHTLVEHATEGLRGVPGLRLVGTAPNKASIVSFVLDGYEPAEVGTALNEEGIAVRSGHHCAQPILRRYGLEATVRPSFAFYNTHGEVDTLIAAVHRLADRRGGRR</sequence>
<comment type="catalytic activity">
    <reaction evidence="6">
        <text>(sulfur carrier)-H + L-cysteine = (sulfur carrier)-SH + L-alanine</text>
        <dbReference type="Rhea" id="RHEA:43892"/>
        <dbReference type="Rhea" id="RHEA-COMP:14737"/>
        <dbReference type="Rhea" id="RHEA-COMP:14739"/>
        <dbReference type="ChEBI" id="CHEBI:29917"/>
        <dbReference type="ChEBI" id="CHEBI:35235"/>
        <dbReference type="ChEBI" id="CHEBI:57972"/>
        <dbReference type="ChEBI" id="CHEBI:64428"/>
        <dbReference type="EC" id="2.8.1.7"/>
    </reaction>
</comment>
<evidence type="ECO:0000256" key="6">
    <source>
        <dbReference type="ARBA" id="ARBA00050776"/>
    </source>
</evidence>
<reference evidence="9 10" key="1">
    <citation type="submission" date="2023-10" db="EMBL/GenBank/DDBJ databases">
        <title>Characterization of rhizosphere-enriched actinobacteria from wheat plants lab-grown on chernevaya soil.</title>
        <authorList>
            <person name="Tikhonova E.N."/>
            <person name="Konopkin A."/>
            <person name="Kravchenko I.K."/>
        </authorList>
    </citation>
    <scope>NUCLEOTIDE SEQUENCE [LARGE SCALE GENOMIC DNA]</scope>
    <source>
        <strain evidence="9 10">RR29</strain>
    </source>
</reference>
<dbReference type="EC" id="2.8.1.7" evidence="3"/>
<dbReference type="InterPro" id="IPR015421">
    <property type="entry name" value="PyrdxlP-dep_Trfase_major"/>
</dbReference>
<dbReference type="InterPro" id="IPR010970">
    <property type="entry name" value="Cys_dSase_SufS"/>
</dbReference>
<dbReference type="NCBIfam" id="TIGR01979">
    <property type="entry name" value="sufS"/>
    <property type="match status" value="1"/>
</dbReference>
<evidence type="ECO:0000313" key="9">
    <source>
        <dbReference type="EMBL" id="MDV7218768.1"/>
    </source>
</evidence>
<evidence type="ECO:0000256" key="4">
    <source>
        <dbReference type="ARBA" id="ARBA00022679"/>
    </source>
</evidence>
<dbReference type="CDD" id="cd06453">
    <property type="entry name" value="SufS_like"/>
    <property type="match status" value="1"/>
</dbReference>
<keyword evidence="5" id="KW-0663">Pyridoxal phosphate</keyword>
<dbReference type="InterPro" id="IPR000192">
    <property type="entry name" value="Aminotrans_V_dom"/>
</dbReference>
<accession>A0ABU4FFG2</accession>
<feature type="region of interest" description="Disordered" evidence="7">
    <location>
        <begin position="27"/>
        <end position="205"/>
    </location>
</feature>
<feature type="compositionally biased region" description="Low complexity" evidence="7">
    <location>
        <begin position="61"/>
        <end position="96"/>
    </location>
</feature>
<feature type="compositionally biased region" description="Low complexity" evidence="7">
    <location>
        <begin position="105"/>
        <end position="114"/>
    </location>
</feature>
<evidence type="ECO:0000259" key="8">
    <source>
        <dbReference type="Pfam" id="PF00266"/>
    </source>
</evidence>
<dbReference type="Gene3D" id="3.40.640.10">
    <property type="entry name" value="Type I PLP-dependent aspartate aminotransferase-like (Major domain)"/>
    <property type="match status" value="1"/>
</dbReference>
<dbReference type="Gene3D" id="3.90.1150.10">
    <property type="entry name" value="Aspartate Aminotransferase, domain 1"/>
    <property type="match status" value="1"/>
</dbReference>
<dbReference type="PANTHER" id="PTHR43586">
    <property type="entry name" value="CYSTEINE DESULFURASE"/>
    <property type="match status" value="1"/>
</dbReference>
<dbReference type="InterPro" id="IPR015422">
    <property type="entry name" value="PyrdxlP-dep_Trfase_small"/>
</dbReference>
<evidence type="ECO:0000313" key="10">
    <source>
        <dbReference type="Proteomes" id="UP001187346"/>
    </source>
</evidence>
<dbReference type="InterPro" id="IPR015424">
    <property type="entry name" value="PyrdxlP-dep_Trfase"/>
</dbReference>
<dbReference type="NCBIfam" id="NF041166">
    <property type="entry name" value="f2_encap_cargo1"/>
    <property type="match status" value="1"/>
</dbReference>
<feature type="region of interest" description="Disordered" evidence="7">
    <location>
        <begin position="219"/>
        <end position="246"/>
    </location>
</feature>
<evidence type="ECO:0000256" key="7">
    <source>
        <dbReference type="SAM" id="MobiDB-lite"/>
    </source>
</evidence>
<gene>
    <name evidence="9" type="ORF">R5A26_22735</name>
</gene>
<comment type="cofactor">
    <cofactor evidence="1">
        <name>pyridoxal 5'-phosphate</name>
        <dbReference type="ChEBI" id="CHEBI:597326"/>
    </cofactor>
</comment>
<dbReference type="PANTHER" id="PTHR43586:SF8">
    <property type="entry name" value="CYSTEINE DESULFURASE 1, CHLOROPLASTIC"/>
    <property type="match status" value="1"/>
</dbReference>
<evidence type="ECO:0000256" key="1">
    <source>
        <dbReference type="ARBA" id="ARBA00001933"/>
    </source>
</evidence>
<feature type="compositionally biased region" description="Pro residues" evidence="7">
    <location>
        <begin position="115"/>
        <end position="134"/>
    </location>
</feature>
<dbReference type="Pfam" id="PF00266">
    <property type="entry name" value="Aminotran_5"/>
    <property type="match status" value="1"/>
</dbReference>
<evidence type="ECO:0000256" key="2">
    <source>
        <dbReference type="ARBA" id="ARBA00010447"/>
    </source>
</evidence>
<dbReference type="SUPFAM" id="SSF53383">
    <property type="entry name" value="PLP-dependent transferases"/>
    <property type="match status" value="1"/>
</dbReference>